<reference evidence="4 5" key="1">
    <citation type="journal article" date="2020" name="Insects">
        <title>Bacteria Belonging to Pseudomonas typographi sp. nov. from the Bark Beetle Ips typographus Have Genomic Potential to Aid in the Host Ecology.</title>
        <authorList>
            <person name="Peral-Aranega E."/>
            <person name="Saati-Santamaria Z."/>
            <person name="Kolarik M."/>
            <person name="Rivas R."/>
            <person name="Garcia-Fraile P."/>
        </authorList>
    </citation>
    <scope>NUCLEOTIDE SEQUENCE [LARGE SCALE GENOMIC DNA]</scope>
    <source>
        <strain evidence="4 5">CA3A</strain>
    </source>
</reference>
<dbReference type="PANTHER" id="PTHR23028:SF53">
    <property type="entry name" value="ACYL_TRANSF_3 DOMAIN-CONTAINING PROTEIN"/>
    <property type="match status" value="1"/>
</dbReference>
<dbReference type="InterPro" id="IPR050879">
    <property type="entry name" value="Acyltransferase_3"/>
</dbReference>
<evidence type="ECO:0000313" key="5">
    <source>
        <dbReference type="Proteomes" id="UP000805841"/>
    </source>
</evidence>
<feature type="domain" description="SGNH" evidence="3">
    <location>
        <begin position="394"/>
        <end position="643"/>
    </location>
</feature>
<dbReference type="Pfam" id="PF19040">
    <property type="entry name" value="SGNH"/>
    <property type="match status" value="1"/>
</dbReference>
<name>A0ABR7Z374_9PSED</name>
<sequence length="660" mass="71919">MTAKEYRPDIDGLRALAVLAVVGFHFGVPGMGGGFAGVDVFFVISGYLIGGHMLAERAQGRFGYVDFWARRARRLLPALLVMTVATLLLAAWIMIPSDYEQLGRAARYQAMFVANVLFERKVGYFDTGPDATPLLHTWSLSVEEQFYLLFPWVLALALRSGRHWRLWIALLAGLSLALSQWWLAAAPRSAFFLLPSRAWELLAGVLLASAPALPHRVLARLAGAVGLVMVGASLALYRPHMPFPGLAALPVVIGSVLLIWAGTHPGSWTLRSLGAAPCAGLGKLSYSWYLWHWPLLVLARYTWPGSFTPGALALVAAASLVAAYASWRWVEQPFRQWRWLAPPRQMLAASLAGLLVVGAVGQAIREGGGWPWRLPAEALRYANEHEWQAGQKDCMANDDTPADAFVCRLGPKDAGVPTTLVWGDSHAAALVPALRASTQRFDVPVSLATRPGCPPVLGLAGTAGCRNFTRHVLETIGRNGVTEVVLAARWSLYLYGDEHGDMNYTLRDAAGVYDRAGAEQRFAEALRREVAGFRAQGRRVWLVAEVPLQADMVPYQLARRVMLGRLVTGMARPLAEHMARQAFLAQLFAELARDPGVRVLDPASLLCADGVQCRAEANGHSLYMDDNHLSDASGEFLAPLFVPLFGAIVGQVQERGKGEP</sequence>
<dbReference type="PANTHER" id="PTHR23028">
    <property type="entry name" value="ACETYLTRANSFERASE"/>
    <property type="match status" value="1"/>
</dbReference>
<feature type="transmembrane region" description="Helical" evidence="1">
    <location>
        <begin position="217"/>
        <end position="237"/>
    </location>
</feature>
<feature type="transmembrane region" description="Helical" evidence="1">
    <location>
        <begin position="303"/>
        <end position="325"/>
    </location>
</feature>
<accession>A0ABR7Z374</accession>
<evidence type="ECO:0000256" key="1">
    <source>
        <dbReference type="SAM" id="Phobius"/>
    </source>
</evidence>
<dbReference type="Proteomes" id="UP000805841">
    <property type="component" value="Unassembled WGS sequence"/>
</dbReference>
<evidence type="ECO:0000259" key="2">
    <source>
        <dbReference type="Pfam" id="PF01757"/>
    </source>
</evidence>
<dbReference type="Pfam" id="PF01757">
    <property type="entry name" value="Acyl_transf_3"/>
    <property type="match status" value="1"/>
</dbReference>
<keyword evidence="4" id="KW-0808">Transferase</keyword>
<comment type="caution">
    <text evidence="4">The sequence shown here is derived from an EMBL/GenBank/DDBJ whole genome shotgun (WGS) entry which is preliminary data.</text>
</comment>
<feature type="transmembrane region" description="Helical" evidence="1">
    <location>
        <begin position="12"/>
        <end position="28"/>
    </location>
</feature>
<keyword evidence="5" id="KW-1185">Reference proteome</keyword>
<dbReference type="RefSeq" id="WP_190421813.1">
    <property type="nucleotide sequence ID" value="NZ_JAAOCA010000017.1"/>
</dbReference>
<feature type="transmembrane region" description="Helical" evidence="1">
    <location>
        <begin position="243"/>
        <end position="261"/>
    </location>
</feature>
<feature type="transmembrane region" description="Helical" evidence="1">
    <location>
        <begin position="75"/>
        <end position="95"/>
    </location>
</feature>
<evidence type="ECO:0000313" key="4">
    <source>
        <dbReference type="EMBL" id="MBD1599940.1"/>
    </source>
</evidence>
<keyword evidence="1" id="KW-1133">Transmembrane helix</keyword>
<keyword evidence="1" id="KW-0472">Membrane</keyword>
<feature type="transmembrane region" description="Helical" evidence="1">
    <location>
        <begin position="138"/>
        <end position="157"/>
    </location>
</feature>
<evidence type="ECO:0000259" key="3">
    <source>
        <dbReference type="Pfam" id="PF19040"/>
    </source>
</evidence>
<feature type="transmembrane region" description="Helical" evidence="1">
    <location>
        <begin position="34"/>
        <end position="55"/>
    </location>
</feature>
<protein>
    <submittedName>
        <fullName evidence="4">Acyltransferase</fullName>
    </submittedName>
</protein>
<feature type="domain" description="Acyltransferase 3" evidence="2">
    <location>
        <begin position="9"/>
        <end position="326"/>
    </location>
</feature>
<feature type="transmembrane region" description="Helical" evidence="1">
    <location>
        <begin position="346"/>
        <end position="364"/>
    </location>
</feature>
<feature type="transmembrane region" description="Helical" evidence="1">
    <location>
        <begin position="164"/>
        <end position="184"/>
    </location>
</feature>
<proteinExistence type="predicted"/>
<dbReference type="EMBL" id="JAAOCA010000017">
    <property type="protein sequence ID" value="MBD1599940.1"/>
    <property type="molecule type" value="Genomic_DNA"/>
</dbReference>
<dbReference type="GO" id="GO:0016746">
    <property type="term" value="F:acyltransferase activity"/>
    <property type="evidence" value="ECO:0007669"/>
    <property type="project" value="UniProtKB-KW"/>
</dbReference>
<organism evidence="4 5">
    <name type="scientific">Pseudomonas typographi</name>
    <dbReference type="NCBI Taxonomy" id="2715964"/>
    <lineage>
        <taxon>Bacteria</taxon>
        <taxon>Pseudomonadati</taxon>
        <taxon>Pseudomonadota</taxon>
        <taxon>Gammaproteobacteria</taxon>
        <taxon>Pseudomonadales</taxon>
        <taxon>Pseudomonadaceae</taxon>
        <taxon>Pseudomonas</taxon>
    </lineage>
</organism>
<dbReference type="InterPro" id="IPR002656">
    <property type="entry name" value="Acyl_transf_3_dom"/>
</dbReference>
<keyword evidence="4" id="KW-0012">Acyltransferase</keyword>
<keyword evidence="1" id="KW-0812">Transmembrane</keyword>
<dbReference type="InterPro" id="IPR043968">
    <property type="entry name" value="SGNH"/>
</dbReference>
<gene>
    <name evidence="4" type="ORF">HAQ05_14680</name>
</gene>